<organism evidence="2 3">
    <name type="scientific">Lysobacter gummosus</name>
    <dbReference type="NCBI Taxonomy" id="262324"/>
    <lineage>
        <taxon>Bacteria</taxon>
        <taxon>Pseudomonadati</taxon>
        <taxon>Pseudomonadota</taxon>
        <taxon>Gammaproteobacteria</taxon>
        <taxon>Lysobacterales</taxon>
        <taxon>Lysobacteraceae</taxon>
        <taxon>Lysobacter</taxon>
    </lineage>
</organism>
<gene>
    <name evidence="2" type="ORF">MOV92_03590</name>
</gene>
<name>A0ABY3XFG2_9GAMM</name>
<dbReference type="EMBL" id="CP093547">
    <property type="protein sequence ID" value="UNP30372.1"/>
    <property type="molecule type" value="Genomic_DNA"/>
</dbReference>
<protein>
    <recommendedName>
        <fullName evidence="4">Zinc-ribbon 15 domain-containing protein</fullName>
    </recommendedName>
</protein>
<feature type="transmembrane region" description="Helical" evidence="1">
    <location>
        <begin position="119"/>
        <end position="137"/>
    </location>
</feature>
<evidence type="ECO:0000313" key="2">
    <source>
        <dbReference type="EMBL" id="UNP30372.1"/>
    </source>
</evidence>
<sequence length="141" mass="16000">MDDIPIDSPIAPAFAGRHNSGIGRQSIARGRRMILWGTSKRVLDFDLSEREYCQQCRQDQDFGLRLKYEHGHFYHLFGWVMSKQYQLVCPDCTHGWVVNPRAAEALIGRNPIPFYQRHGWLVMLALAAIIGVAVLAHQPAG</sequence>
<dbReference type="RefSeq" id="WP_148648730.1">
    <property type="nucleotide sequence ID" value="NZ_CP011131.1"/>
</dbReference>
<keyword evidence="3" id="KW-1185">Reference proteome</keyword>
<evidence type="ECO:0000256" key="1">
    <source>
        <dbReference type="SAM" id="Phobius"/>
    </source>
</evidence>
<evidence type="ECO:0008006" key="4">
    <source>
        <dbReference type="Google" id="ProtNLM"/>
    </source>
</evidence>
<evidence type="ECO:0000313" key="3">
    <source>
        <dbReference type="Proteomes" id="UP000829194"/>
    </source>
</evidence>
<reference evidence="2 3" key="1">
    <citation type="submission" date="2022-03" db="EMBL/GenBank/DDBJ databases">
        <title>Complete genome sequence of Lysobacter capsici VKM B-2533 and Lysobacter gummosus 10.1.1, promising sources of lytic agents.</title>
        <authorList>
            <person name="Tarlachkov S.V."/>
            <person name="Kudryakova I.V."/>
            <person name="Afoshin A.S."/>
            <person name="Leontyevskaya E.A."/>
            <person name="Leontyevskaya N.V."/>
        </authorList>
    </citation>
    <scope>NUCLEOTIDE SEQUENCE [LARGE SCALE GENOMIC DNA]</scope>
    <source>
        <strain evidence="2 3">10.1.1</strain>
    </source>
</reference>
<proteinExistence type="predicted"/>
<keyword evidence="1" id="KW-0812">Transmembrane</keyword>
<dbReference type="Proteomes" id="UP000829194">
    <property type="component" value="Chromosome"/>
</dbReference>
<keyword evidence="1" id="KW-0472">Membrane</keyword>
<accession>A0ABY3XFG2</accession>
<keyword evidence="1" id="KW-1133">Transmembrane helix</keyword>